<dbReference type="EMBL" id="CP016545">
    <property type="protein sequence ID" value="ANU08807.1"/>
    <property type="molecule type" value="Genomic_DNA"/>
</dbReference>
<feature type="signal peptide" evidence="1">
    <location>
        <begin position="1"/>
        <end position="22"/>
    </location>
</feature>
<proteinExistence type="predicted"/>
<accession>A0A1C7DBL1</accession>
<sequence>MRRLAALGLLLSFPLLPGCATASHHAELPDAAPYDQDVAEAQAAADLDARVAALEPGRSVLAVFGADWCHDSRALAGWLEMPRFQQLIADEFDVVYIDVGTPQDGRGRNLDLAARYGVADIEGTPSVLVIGPGGRLLNTPQDARAWRNAASRSEDAIFAALEDYAARD</sequence>
<name>A0A1C7DBL1_9SPHN</name>
<dbReference type="OrthoDB" id="7629852at2"/>
<dbReference type="AlphaFoldDB" id="A0A1C7DBL1"/>
<evidence type="ECO:0000259" key="2">
    <source>
        <dbReference type="PROSITE" id="PS51352"/>
    </source>
</evidence>
<dbReference type="InterPro" id="IPR013766">
    <property type="entry name" value="Thioredoxin_domain"/>
</dbReference>
<dbReference type="PROSITE" id="PS51352">
    <property type="entry name" value="THIOREDOXIN_2"/>
    <property type="match status" value="1"/>
</dbReference>
<dbReference type="SUPFAM" id="SSF52833">
    <property type="entry name" value="Thioredoxin-like"/>
    <property type="match status" value="1"/>
</dbReference>
<protein>
    <recommendedName>
        <fullName evidence="2">Thioredoxin domain-containing protein</fullName>
    </recommendedName>
</protein>
<evidence type="ECO:0000313" key="4">
    <source>
        <dbReference type="Proteomes" id="UP000092698"/>
    </source>
</evidence>
<dbReference type="Pfam" id="PF13899">
    <property type="entry name" value="Thioredoxin_7"/>
    <property type="match status" value="1"/>
</dbReference>
<dbReference type="KEGG" id="anh:A6F65_02529"/>
<dbReference type="Gene3D" id="3.40.30.10">
    <property type="entry name" value="Glutaredoxin"/>
    <property type="match status" value="1"/>
</dbReference>
<dbReference type="RefSeq" id="WP_067789462.1">
    <property type="nucleotide sequence ID" value="NZ_CP016545.1"/>
</dbReference>
<dbReference type="CDD" id="cd02947">
    <property type="entry name" value="TRX_family"/>
    <property type="match status" value="1"/>
</dbReference>
<evidence type="ECO:0000256" key="1">
    <source>
        <dbReference type="SAM" id="SignalP"/>
    </source>
</evidence>
<evidence type="ECO:0000313" key="3">
    <source>
        <dbReference type="EMBL" id="ANU08807.1"/>
    </source>
</evidence>
<keyword evidence="4" id="KW-1185">Reference proteome</keyword>
<gene>
    <name evidence="3" type="ORF">A6F65_02529</name>
</gene>
<dbReference type="InterPro" id="IPR036249">
    <property type="entry name" value="Thioredoxin-like_sf"/>
</dbReference>
<keyword evidence="1" id="KW-0732">Signal</keyword>
<reference evidence="3 4" key="1">
    <citation type="submission" date="2016-07" db="EMBL/GenBank/DDBJ databases">
        <title>Complete genome sequence of Altererythrobacter namhicola JCM 16345T, containing esterase-encoding genes.</title>
        <authorList>
            <person name="Cheng H."/>
            <person name="Wu Y.-H."/>
            <person name="Jian S.-L."/>
            <person name="Huo Y.-Y."/>
            <person name="Wang C.-S."/>
            <person name="Xu X.-W."/>
        </authorList>
    </citation>
    <scope>NUCLEOTIDE SEQUENCE [LARGE SCALE GENOMIC DNA]</scope>
    <source>
        <strain evidence="3 4">JCM 16345</strain>
    </source>
</reference>
<dbReference type="Proteomes" id="UP000092698">
    <property type="component" value="Chromosome"/>
</dbReference>
<organism evidence="3 4">
    <name type="scientific">Paraurantiacibacter namhicola</name>
    <dbReference type="NCBI Taxonomy" id="645517"/>
    <lineage>
        <taxon>Bacteria</taxon>
        <taxon>Pseudomonadati</taxon>
        <taxon>Pseudomonadota</taxon>
        <taxon>Alphaproteobacteria</taxon>
        <taxon>Sphingomonadales</taxon>
        <taxon>Erythrobacteraceae</taxon>
        <taxon>Paraurantiacibacter</taxon>
    </lineage>
</organism>
<feature type="domain" description="Thioredoxin" evidence="2">
    <location>
        <begin position="33"/>
        <end position="162"/>
    </location>
</feature>
<dbReference type="STRING" id="645517.A6F65_02529"/>
<feature type="chain" id="PRO_5008884566" description="Thioredoxin domain-containing protein" evidence="1">
    <location>
        <begin position="23"/>
        <end position="168"/>
    </location>
</feature>